<accession>A0AAC9FDY8</accession>
<dbReference type="InterPro" id="IPR017733">
    <property type="entry name" value="OmpA-like_dom_proteobacteria"/>
</dbReference>
<dbReference type="NCBIfam" id="TIGR03349">
    <property type="entry name" value="IV_VI_DotU"/>
    <property type="match status" value="1"/>
</dbReference>
<dbReference type="InterPro" id="IPR017732">
    <property type="entry name" value="T4/T6SS_DotU"/>
</dbReference>
<dbReference type="RefSeq" id="WP_067962065.1">
    <property type="nucleotide sequence ID" value="NZ_CP015005.1"/>
</dbReference>
<dbReference type="InterPro" id="IPR050330">
    <property type="entry name" value="Bact_OuterMem_StrucFunc"/>
</dbReference>
<dbReference type="InterPro" id="IPR038522">
    <property type="entry name" value="T4/T6SS_DotU_sf"/>
</dbReference>
<dbReference type="Proteomes" id="UP000075755">
    <property type="component" value="Chromosome"/>
</dbReference>
<proteinExistence type="predicted"/>
<dbReference type="AlphaFoldDB" id="A0AAC9FDY8"/>
<keyword evidence="7" id="KW-1185">Reference proteome</keyword>
<evidence type="ECO:0000313" key="5">
    <source>
        <dbReference type="EMBL" id="MBB3707735.1"/>
    </source>
</evidence>
<dbReference type="Gene3D" id="1.25.40.590">
    <property type="entry name" value="Type IV / VI secretion system, DotU"/>
    <property type="match status" value="1"/>
</dbReference>
<sequence length="513" mass="54316">MSSKDDPSGSDGRTVIRGSPRRAPRPDQPSPPQPASDPTIIYTGGPEQQAPSSGTVIYQASPFGDAPGDAPRNSHKQRKQAATAAGTSLEALFDAAERVQVSGANPLISAATPLLILFGHLRTVTVEADVSVLAQHVAECIEEFEWKAAEAGVNQDDAHVAKYALCETADDIIANLPGIGSDNWAQHGMLSRFYGIDASGNGFFEALNSVLADPAERGDLLELMHACMSLGFAGQYRGVAGGNQSLELVRQDLYAALRYFRPLTDDGISPHWQGLAATVGRRPYRLPLWAMAALALAFVTTAFFWMRGDVTREGDALAATLLALTPSKPVAIERSDFAPPIEQAAPDEPASPVEDAKPAATAPTMAQIYRIRAALTQDIGAGALTVASKGEFIIVELNNELLFEPGKAETKPEFTPVAARIAAALAGEPGPIRIVGHTDNVKPRQSSAYKSNYDLSVARAEAVAKALVQGIGDASRIAVEGKGEDVPIADNATADGRALNRRVDVMIRREDAP</sequence>
<dbReference type="EMBL" id="CP015005">
    <property type="protein sequence ID" value="AMS42540.1"/>
    <property type="molecule type" value="Genomic_DNA"/>
</dbReference>
<dbReference type="InterPro" id="IPR036737">
    <property type="entry name" value="OmpA-like_sf"/>
</dbReference>
<organism evidence="4 6">
    <name type="scientific">Aminobacter aminovorans</name>
    <name type="common">Chelatobacter heintzii</name>
    <dbReference type="NCBI Taxonomy" id="83263"/>
    <lineage>
        <taxon>Bacteria</taxon>
        <taxon>Pseudomonadati</taxon>
        <taxon>Pseudomonadota</taxon>
        <taxon>Alphaproteobacteria</taxon>
        <taxon>Hyphomicrobiales</taxon>
        <taxon>Phyllobacteriaceae</taxon>
        <taxon>Aminobacter</taxon>
    </lineage>
</organism>
<evidence type="ECO:0000256" key="2">
    <source>
        <dbReference type="SAM" id="MobiDB-lite"/>
    </source>
</evidence>
<feature type="domain" description="OmpA-like" evidence="3">
    <location>
        <begin position="390"/>
        <end position="511"/>
    </location>
</feature>
<reference evidence="4 6" key="1">
    <citation type="submission" date="2016-03" db="EMBL/GenBank/DDBJ databases">
        <title>Complete genome of Aminobacter aminovorans KCTC 2477.</title>
        <authorList>
            <person name="Kim K.M."/>
        </authorList>
    </citation>
    <scope>NUCLEOTIDE SEQUENCE [LARGE SCALE GENOMIC DNA]</scope>
    <source>
        <strain evidence="4 6">KCTC 2477</strain>
    </source>
</reference>
<dbReference type="GO" id="GO:0016020">
    <property type="term" value="C:membrane"/>
    <property type="evidence" value="ECO:0007669"/>
    <property type="project" value="UniProtKB-UniRule"/>
</dbReference>
<evidence type="ECO:0000259" key="3">
    <source>
        <dbReference type="PROSITE" id="PS51123"/>
    </source>
</evidence>
<dbReference type="InterPro" id="IPR006665">
    <property type="entry name" value="OmpA-like"/>
</dbReference>
<evidence type="ECO:0000256" key="1">
    <source>
        <dbReference type="PROSITE-ProRule" id="PRU00473"/>
    </source>
</evidence>
<dbReference type="PROSITE" id="PS51123">
    <property type="entry name" value="OMPA_2"/>
    <property type="match status" value="1"/>
</dbReference>
<evidence type="ECO:0000313" key="6">
    <source>
        <dbReference type="Proteomes" id="UP000075755"/>
    </source>
</evidence>
<keyword evidence="1" id="KW-0472">Membrane</keyword>
<feature type="compositionally biased region" description="Pro residues" evidence="2">
    <location>
        <begin position="26"/>
        <end position="35"/>
    </location>
</feature>
<protein>
    <submittedName>
        <fullName evidence="4">Type IV / vi secretion system protein, dotu family</fullName>
    </submittedName>
    <submittedName>
        <fullName evidence="5">Type VI secretion system protein ImpK</fullName>
    </submittedName>
</protein>
<feature type="compositionally biased region" description="Polar residues" evidence="2">
    <location>
        <begin position="49"/>
        <end position="58"/>
    </location>
</feature>
<gene>
    <name evidence="4" type="ORF">AA2016_3619</name>
    <name evidence="5" type="ORF">FHS67_004068</name>
</gene>
<dbReference type="CDD" id="cd07185">
    <property type="entry name" value="OmpA_C-like"/>
    <property type="match status" value="1"/>
</dbReference>
<dbReference type="Proteomes" id="UP000577697">
    <property type="component" value="Unassembled WGS sequence"/>
</dbReference>
<feature type="region of interest" description="Disordered" evidence="2">
    <location>
        <begin position="1"/>
        <end position="77"/>
    </location>
</feature>
<dbReference type="EMBL" id="JACICB010000015">
    <property type="protein sequence ID" value="MBB3707735.1"/>
    <property type="molecule type" value="Genomic_DNA"/>
</dbReference>
<dbReference type="Pfam" id="PF00691">
    <property type="entry name" value="OmpA"/>
    <property type="match status" value="1"/>
</dbReference>
<dbReference type="NCBIfam" id="NF038228">
    <property type="entry name" value="IcmH_DotU_IVB"/>
    <property type="match status" value="1"/>
</dbReference>
<reference evidence="5 7" key="2">
    <citation type="submission" date="2020-08" db="EMBL/GenBank/DDBJ databases">
        <title>Genomic Encyclopedia of Type Strains, Phase IV (KMG-IV): sequencing the most valuable type-strain genomes for metagenomic binning, comparative biology and taxonomic classification.</title>
        <authorList>
            <person name="Goeker M."/>
        </authorList>
    </citation>
    <scope>NUCLEOTIDE SEQUENCE [LARGE SCALE GENOMIC DNA]</scope>
    <source>
        <strain evidence="5 7">DSM 10368</strain>
    </source>
</reference>
<dbReference type="NCBIfam" id="TIGR03350">
    <property type="entry name" value="type_VI_ompA"/>
    <property type="match status" value="1"/>
</dbReference>
<dbReference type="SUPFAM" id="SSF103088">
    <property type="entry name" value="OmpA-like"/>
    <property type="match status" value="1"/>
</dbReference>
<name>A0AAC9FDY8_AMIAI</name>
<dbReference type="KEGG" id="aak:AA2016_3619"/>
<evidence type="ECO:0000313" key="7">
    <source>
        <dbReference type="Proteomes" id="UP000577697"/>
    </source>
</evidence>
<evidence type="ECO:0000313" key="4">
    <source>
        <dbReference type="EMBL" id="AMS42540.1"/>
    </source>
</evidence>
<dbReference type="Gene3D" id="3.30.1330.60">
    <property type="entry name" value="OmpA-like domain"/>
    <property type="match status" value="1"/>
</dbReference>
<dbReference type="PANTHER" id="PTHR30329">
    <property type="entry name" value="STATOR ELEMENT OF FLAGELLAR MOTOR COMPLEX"/>
    <property type="match status" value="1"/>
</dbReference>
<dbReference type="Pfam" id="PF09850">
    <property type="entry name" value="DotU"/>
    <property type="match status" value="1"/>
</dbReference>
<dbReference type="PANTHER" id="PTHR30329:SF19">
    <property type="entry name" value="OUTER MEMBRANE PROTEIN, OMPA FAMILY"/>
    <property type="match status" value="1"/>
</dbReference>